<comment type="caution">
    <text evidence="2">The sequence shown here is derived from an EMBL/GenBank/DDBJ whole genome shotgun (WGS) entry which is preliminary data.</text>
</comment>
<evidence type="ECO:0000313" key="2">
    <source>
        <dbReference type="EMBL" id="NNU26351.1"/>
    </source>
</evidence>
<reference evidence="2 3" key="1">
    <citation type="submission" date="2020-05" db="EMBL/GenBank/DDBJ databases">
        <title>Genome sequence of Isoptericola sp. JC619 isolated from Chilika lagoon, India.</title>
        <authorList>
            <person name="Kumar D."/>
            <person name="Appam K."/>
            <person name="Gandham S."/>
            <person name="Uppada J."/>
            <person name="Sasikala C."/>
            <person name="Venkata Ramana C."/>
        </authorList>
    </citation>
    <scope>NUCLEOTIDE SEQUENCE [LARGE SCALE GENOMIC DNA]</scope>
    <source>
        <strain evidence="2 3">JC619</strain>
    </source>
</reference>
<dbReference type="InterPro" id="IPR025444">
    <property type="entry name" value="Monooxy_af470"/>
</dbReference>
<dbReference type="RefSeq" id="WP_171245840.1">
    <property type="nucleotide sequence ID" value="NZ_JABFAJ010000003.1"/>
</dbReference>
<organism evidence="2 3">
    <name type="scientific">Isoptericola sediminis</name>
    <dbReference type="NCBI Taxonomy" id="2733572"/>
    <lineage>
        <taxon>Bacteria</taxon>
        <taxon>Bacillati</taxon>
        <taxon>Actinomycetota</taxon>
        <taxon>Actinomycetes</taxon>
        <taxon>Micrococcales</taxon>
        <taxon>Promicromonosporaceae</taxon>
        <taxon>Isoptericola</taxon>
    </lineage>
</organism>
<evidence type="ECO:0000256" key="1">
    <source>
        <dbReference type="SAM" id="MobiDB-lite"/>
    </source>
</evidence>
<feature type="region of interest" description="Disordered" evidence="1">
    <location>
        <begin position="143"/>
        <end position="174"/>
    </location>
</feature>
<sequence length="174" mass="18770">MVTLTTHDHDGELAVFLIGARVERLWRPDAWWPALAAMGPMLAELAADPDSGFLGATTLLGARGPTVVQYWRSVEDIYAYANDDARRHRPAWVAFYRRARRVPGAVTVWHETFRVPPGGHESLYAGAPSVFGLAAVTGAVPATRRGRTARERLRSARSAGDGPAGPSGPSRGTI</sequence>
<accession>A0A849K0Z1</accession>
<gene>
    <name evidence="2" type="ORF">HLI28_02170</name>
</gene>
<name>A0A849K0Z1_9MICO</name>
<dbReference type="Pfam" id="PF13826">
    <property type="entry name" value="Monooxy_af470-like"/>
    <property type="match status" value="1"/>
</dbReference>
<protein>
    <submittedName>
        <fullName evidence="2">DUF4188 domain-containing protein</fullName>
    </submittedName>
</protein>
<proteinExistence type="predicted"/>
<dbReference type="AlphaFoldDB" id="A0A849K0Z1"/>
<keyword evidence="3" id="KW-1185">Reference proteome</keyword>
<dbReference type="EMBL" id="JABFAJ010000003">
    <property type="protein sequence ID" value="NNU26351.1"/>
    <property type="molecule type" value="Genomic_DNA"/>
</dbReference>
<evidence type="ECO:0000313" key="3">
    <source>
        <dbReference type="Proteomes" id="UP000557204"/>
    </source>
</evidence>
<dbReference type="Proteomes" id="UP000557204">
    <property type="component" value="Unassembled WGS sequence"/>
</dbReference>